<dbReference type="PANTHER" id="PTHR10457">
    <property type="entry name" value="MEVALONATE KINASE/GALACTOKINASE"/>
    <property type="match status" value="1"/>
</dbReference>
<evidence type="ECO:0000313" key="16">
    <source>
        <dbReference type="Proteomes" id="UP000177791"/>
    </source>
</evidence>
<dbReference type="InterPro" id="IPR013750">
    <property type="entry name" value="GHMP_kinase_C_dom"/>
</dbReference>
<feature type="domain" description="GHMP kinase N-terminal" evidence="12">
    <location>
        <begin position="93"/>
        <end position="181"/>
    </location>
</feature>
<evidence type="ECO:0000256" key="11">
    <source>
        <dbReference type="NCBIfam" id="TIGR00131"/>
    </source>
</evidence>
<evidence type="ECO:0000259" key="13">
    <source>
        <dbReference type="Pfam" id="PF08544"/>
    </source>
</evidence>
<sequence length="393" mass="41912">MSGSLLPAIHSDFTQRFGYEPLLVRAPGRVNLIGEHTDYNGGFVLPAAVDKEACFAVGLNGGSRIRLVAHDLGETLELVNAAEISPSDTHWANYLLGVAAQFQQRGIAVPGFDCVFGATIPIGAGMSSSAALECGLAFALNQLLGTGLEPLELARMAQQAEHTYAGVQCGIMDQFASLFGRAGHVVRLDCRSLAYEYFPFDTTAARIVLCNSGVKHSLASTAYNTRRQECERGVATLQRHYPAVLSLRDATLVQLEAHRAELDPTVFRRCAYVVQENARVENACRHLEAGNLAAFGQEMYASHAGLRDDYEVSCAELDVLVEAAKAAPGVFGSRMMGGGFGGCTINLVAPEHVDAFIASVSAAYQQQLGLKLETYQTTIVSGVGVVPVAVVQA</sequence>
<dbReference type="OrthoDB" id="250531at2"/>
<evidence type="ECO:0000259" key="14">
    <source>
        <dbReference type="Pfam" id="PF10509"/>
    </source>
</evidence>
<dbReference type="InterPro" id="IPR019539">
    <property type="entry name" value="GalKase_N"/>
</dbReference>
<dbReference type="InterPro" id="IPR006203">
    <property type="entry name" value="GHMP_knse_ATP-bd_CS"/>
</dbReference>
<dbReference type="PIRSF" id="PIRSF000530">
    <property type="entry name" value="Galactokinase"/>
    <property type="match status" value="1"/>
</dbReference>
<keyword evidence="4" id="KW-0479">Metal-binding</keyword>
<dbReference type="RefSeq" id="WP_070733301.1">
    <property type="nucleotide sequence ID" value="NZ_MDZC01000045.1"/>
</dbReference>
<dbReference type="NCBIfam" id="TIGR00131">
    <property type="entry name" value="gal_kin"/>
    <property type="match status" value="1"/>
</dbReference>
<dbReference type="InterPro" id="IPR006204">
    <property type="entry name" value="GHMP_kinase_N_dom"/>
</dbReference>
<comment type="similarity">
    <text evidence="1">Belongs to the GHMP kinase family. GalK subfamily.</text>
</comment>
<dbReference type="SUPFAM" id="SSF54211">
    <property type="entry name" value="Ribosomal protein S5 domain 2-like"/>
    <property type="match status" value="1"/>
</dbReference>
<proteinExistence type="inferred from homology"/>
<dbReference type="Gene3D" id="3.30.230.10">
    <property type="match status" value="1"/>
</dbReference>
<dbReference type="Gene3D" id="3.30.70.890">
    <property type="entry name" value="GHMP kinase, C-terminal domain"/>
    <property type="match status" value="1"/>
</dbReference>
<keyword evidence="2" id="KW-0963">Cytoplasm</keyword>
<keyword evidence="8" id="KW-0460">Magnesium</keyword>
<dbReference type="InterPro" id="IPR006206">
    <property type="entry name" value="Mevalonate/galactokinase"/>
</dbReference>
<dbReference type="Pfam" id="PF08544">
    <property type="entry name" value="GHMP_kinases_C"/>
    <property type="match status" value="1"/>
</dbReference>
<dbReference type="EC" id="2.7.1.6" evidence="11"/>
<keyword evidence="10" id="KW-0119">Carbohydrate metabolism</keyword>
<evidence type="ECO:0000256" key="10">
    <source>
        <dbReference type="ARBA" id="ARBA00023277"/>
    </source>
</evidence>
<evidence type="ECO:0000313" key="15">
    <source>
        <dbReference type="EMBL" id="OGX87088.1"/>
    </source>
</evidence>
<keyword evidence="3" id="KW-0808">Transferase</keyword>
<comment type="caution">
    <text evidence="15">The sequence shown here is derived from an EMBL/GenBank/DDBJ whole genome shotgun (WGS) entry which is preliminary data.</text>
</comment>
<evidence type="ECO:0000256" key="5">
    <source>
        <dbReference type="ARBA" id="ARBA00022741"/>
    </source>
</evidence>
<dbReference type="PROSITE" id="PS00106">
    <property type="entry name" value="GALACTOKINASE"/>
    <property type="match status" value="1"/>
</dbReference>
<organism evidence="15 16">
    <name type="scientific">Hymenobacter glacialis</name>
    <dbReference type="NCBI Taxonomy" id="1908236"/>
    <lineage>
        <taxon>Bacteria</taxon>
        <taxon>Pseudomonadati</taxon>
        <taxon>Bacteroidota</taxon>
        <taxon>Cytophagia</taxon>
        <taxon>Cytophagales</taxon>
        <taxon>Hymenobacteraceae</taxon>
        <taxon>Hymenobacter</taxon>
    </lineage>
</organism>
<keyword evidence="9" id="KW-0299">Galactose metabolism</keyword>
<dbReference type="PROSITE" id="PS00627">
    <property type="entry name" value="GHMP_KINASES_ATP"/>
    <property type="match status" value="1"/>
</dbReference>
<dbReference type="STRING" id="1908236.BEN48_11985"/>
<reference evidence="15 16" key="1">
    <citation type="submission" date="2016-08" db="EMBL/GenBank/DDBJ databases">
        <title>Hymenobacter coccineus sp. nov., Hymenobacter lapidarius sp. nov. and Hymenobacter glacialis sp. nov., isolated from Antarctic soil.</title>
        <authorList>
            <person name="Sedlacek I."/>
            <person name="Kralova S."/>
            <person name="Kyrova K."/>
            <person name="Maslanova I."/>
            <person name="Stankova E."/>
            <person name="Vrbovska V."/>
            <person name="Nemec M."/>
            <person name="Bartak M."/>
            <person name="Svec P."/>
            <person name="Busse H.-J."/>
            <person name="Pantucek R."/>
        </authorList>
    </citation>
    <scope>NUCLEOTIDE SEQUENCE [LARGE SCALE GENOMIC DNA]</scope>
    <source>
        <strain evidence="15 16">CCM 8648</strain>
    </source>
</reference>
<evidence type="ECO:0000256" key="2">
    <source>
        <dbReference type="ARBA" id="ARBA00022490"/>
    </source>
</evidence>
<dbReference type="SUPFAM" id="SSF55060">
    <property type="entry name" value="GHMP Kinase, C-terminal domain"/>
    <property type="match status" value="1"/>
</dbReference>
<dbReference type="InterPro" id="IPR014721">
    <property type="entry name" value="Ribsml_uS5_D2-typ_fold_subgr"/>
</dbReference>
<dbReference type="InterPro" id="IPR019741">
    <property type="entry name" value="Galactokinase_CS"/>
</dbReference>
<dbReference type="GO" id="GO:0004335">
    <property type="term" value="F:galactokinase activity"/>
    <property type="evidence" value="ECO:0007669"/>
    <property type="project" value="UniProtKB-UniRule"/>
</dbReference>
<accession>A0A1G1T8A5</accession>
<dbReference type="EMBL" id="MDZC01000045">
    <property type="protein sequence ID" value="OGX87088.1"/>
    <property type="molecule type" value="Genomic_DNA"/>
</dbReference>
<keyword evidence="7" id="KW-0067">ATP-binding</keyword>
<evidence type="ECO:0000256" key="3">
    <source>
        <dbReference type="ARBA" id="ARBA00022679"/>
    </source>
</evidence>
<keyword evidence="5" id="KW-0547">Nucleotide-binding</keyword>
<dbReference type="InterPro" id="IPR036554">
    <property type="entry name" value="GHMP_kinase_C_sf"/>
</dbReference>
<evidence type="ECO:0000256" key="1">
    <source>
        <dbReference type="ARBA" id="ARBA00006566"/>
    </source>
</evidence>
<dbReference type="FunFam" id="3.30.230.10:FF:000017">
    <property type="entry name" value="Galactokinase"/>
    <property type="match status" value="1"/>
</dbReference>
<dbReference type="GO" id="GO:0005524">
    <property type="term" value="F:ATP binding"/>
    <property type="evidence" value="ECO:0007669"/>
    <property type="project" value="UniProtKB-UniRule"/>
</dbReference>
<gene>
    <name evidence="15" type="ORF">BEN48_11985</name>
</gene>
<dbReference type="PANTHER" id="PTHR10457:SF7">
    <property type="entry name" value="GALACTOKINASE-RELATED"/>
    <property type="match status" value="1"/>
</dbReference>
<evidence type="ECO:0000256" key="9">
    <source>
        <dbReference type="ARBA" id="ARBA00023144"/>
    </source>
</evidence>
<evidence type="ECO:0000256" key="7">
    <source>
        <dbReference type="ARBA" id="ARBA00022840"/>
    </source>
</evidence>
<evidence type="ECO:0000256" key="4">
    <source>
        <dbReference type="ARBA" id="ARBA00022723"/>
    </source>
</evidence>
<dbReference type="GO" id="GO:0006012">
    <property type="term" value="P:galactose metabolic process"/>
    <property type="evidence" value="ECO:0007669"/>
    <property type="project" value="UniProtKB-UniRule"/>
</dbReference>
<dbReference type="InterPro" id="IPR020568">
    <property type="entry name" value="Ribosomal_Su5_D2-typ_SF"/>
</dbReference>
<dbReference type="GO" id="GO:0046872">
    <property type="term" value="F:metal ion binding"/>
    <property type="evidence" value="ECO:0007669"/>
    <property type="project" value="UniProtKB-KW"/>
</dbReference>
<protein>
    <recommendedName>
        <fullName evidence="11">Galactokinase</fullName>
        <ecNumber evidence="11">2.7.1.6</ecNumber>
    </recommendedName>
</protein>
<dbReference type="Pfam" id="PF00288">
    <property type="entry name" value="GHMP_kinases_N"/>
    <property type="match status" value="1"/>
</dbReference>
<feature type="domain" description="Galactokinase N-terminal" evidence="14">
    <location>
        <begin position="12"/>
        <end position="58"/>
    </location>
</feature>
<keyword evidence="16" id="KW-1185">Reference proteome</keyword>
<keyword evidence="6" id="KW-0418">Kinase</keyword>
<dbReference type="PRINTS" id="PR00473">
    <property type="entry name" value="GALCTOKINASE"/>
</dbReference>
<dbReference type="Pfam" id="PF10509">
    <property type="entry name" value="GalKase_gal_bdg"/>
    <property type="match status" value="1"/>
</dbReference>
<evidence type="ECO:0000259" key="12">
    <source>
        <dbReference type="Pfam" id="PF00288"/>
    </source>
</evidence>
<evidence type="ECO:0000256" key="6">
    <source>
        <dbReference type="ARBA" id="ARBA00022777"/>
    </source>
</evidence>
<dbReference type="Proteomes" id="UP000177791">
    <property type="component" value="Unassembled WGS sequence"/>
</dbReference>
<dbReference type="GO" id="GO:0005829">
    <property type="term" value="C:cytosol"/>
    <property type="evidence" value="ECO:0007669"/>
    <property type="project" value="TreeGrafter"/>
</dbReference>
<dbReference type="AlphaFoldDB" id="A0A1G1T8A5"/>
<dbReference type="PRINTS" id="PR00959">
    <property type="entry name" value="MEVGALKINASE"/>
</dbReference>
<dbReference type="FunFam" id="3.30.70.890:FF:000001">
    <property type="entry name" value="Galactokinase"/>
    <property type="match status" value="1"/>
</dbReference>
<name>A0A1G1T8A5_9BACT</name>
<dbReference type="InterPro" id="IPR000705">
    <property type="entry name" value="Galactokinase"/>
</dbReference>
<feature type="domain" description="GHMP kinase C-terminal" evidence="13">
    <location>
        <begin position="287"/>
        <end position="364"/>
    </location>
</feature>
<evidence type="ECO:0000256" key="8">
    <source>
        <dbReference type="ARBA" id="ARBA00022842"/>
    </source>
</evidence>